<dbReference type="InParanoid" id="A0A165FI49"/>
<sequence>MSLQLIVEAYRTLLTPFGALETATGARISPLDVAGALRLALIMRQLKDMGHSSARAQGKQTEPHSFVKDLAVLMVVVYGGEAFMAPWLGLPPSFLTSSTFPLLFAAAHGVVHLFPEVPSLSLELELPLALLDGMTRTLLLTELVPGAMLSSSHGSVTQSPFGLCLGSLLLANGGFFFVNLFSMLSPHGFSLATPAELQTFGWTTLDLWVAPITTAVFALFTQPATQPFWSQLHYYLSPYLSSLDETLRPKGVPNREMIRAACAFGLSVAFSIRAMKNFYPEYSQRNKVQTKTGKAAGKRKQ</sequence>
<keyword evidence="1" id="KW-1133">Transmembrane helix</keyword>
<dbReference type="AlphaFoldDB" id="A0A165FI49"/>
<keyword evidence="1" id="KW-0812">Transmembrane</keyword>
<name>A0A165FI49_EXIGL</name>
<evidence type="ECO:0000256" key="1">
    <source>
        <dbReference type="SAM" id="Phobius"/>
    </source>
</evidence>
<evidence type="ECO:0000313" key="2">
    <source>
        <dbReference type="EMBL" id="KZV89034.1"/>
    </source>
</evidence>
<gene>
    <name evidence="2" type="ORF">EXIGLDRAFT_741021</name>
</gene>
<feature type="transmembrane region" description="Helical" evidence="1">
    <location>
        <begin position="160"/>
        <end position="181"/>
    </location>
</feature>
<protein>
    <submittedName>
        <fullName evidence="2">Uncharacterized protein</fullName>
    </submittedName>
</protein>
<proteinExistence type="predicted"/>
<evidence type="ECO:0000313" key="3">
    <source>
        <dbReference type="Proteomes" id="UP000077266"/>
    </source>
</evidence>
<dbReference type="OrthoDB" id="3192156at2759"/>
<reference evidence="2 3" key="1">
    <citation type="journal article" date="2016" name="Mol. Biol. Evol.">
        <title>Comparative Genomics of Early-Diverging Mushroom-Forming Fungi Provides Insights into the Origins of Lignocellulose Decay Capabilities.</title>
        <authorList>
            <person name="Nagy L.G."/>
            <person name="Riley R."/>
            <person name="Tritt A."/>
            <person name="Adam C."/>
            <person name="Daum C."/>
            <person name="Floudas D."/>
            <person name="Sun H."/>
            <person name="Yadav J.S."/>
            <person name="Pangilinan J."/>
            <person name="Larsson K.H."/>
            <person name="Matsuura K."/>
            <person name="Barry K."/>
            <person name="Labutti K."/>
            <person name="Kuo R."/>
            <person name="Ohm R.A."/>
            <person name="Bhattacharya S.S."/>
            <person name="Shirouzu T."/>
            <person name="Yoshinaga Y."/>
            <person name="Martin F.M."/>
            <person name="Grigoriev I.V."/>
            <person name="Hibbett D.S."/>
        </authorList>
    </citation>
    <scope>NUCLEOTIDE SEQUENCE [LARGE SCALE GENOMIC DNA]</scope>
    <source>
        <strain evidence="2 3">HHB12029</strain>
    </source>
</reference>
<keyword evidence="3" id="KW-1185">Reference proteome</keyword>
<organism evidence="2 3">
    <name type="scientific">Exidia glandulosa HHB12029</name>
    <dbReference type="NCBI Taxonomy" id="1314781"/>
    <lineage>
        <taxon>Eukaryota</taxon>
        <taxon>Fungi</taxon>
        <taxon>Dikarya</taxon>
        <taxon>Basidiomycota</taxon>
        <taxon>Agaricomycotina</taxon>
        <taxon>Agaricomycetes</taxon>
        <taxon>Auriculariales</taxon>
        <taxon>Exidiaceae</taxon>
        <taxon>Exidia</taxon>
    </lineage>
</organism>
<feature type="transmembrane region" description="Helical" evidence="1">
    <location>
        <begin position="202"/>
        <end position="220"/>
    </location>
</feature>
<dbReference type="Proteomes" id="UP000077266">
    <property type="component" value="Unassembled WGS sequence"/>
</dbReference>
<keyword evidence="1" id="KW-0472">Membrane</keyword>
<accession>A0A165FI49</accession>
<dbReference type="EMBL" id="KV426083">
    <property type="protein sequence ID" value="KZV89034.1"/>
    <property type="molecule type" value="Genomic_DNA"/>
</dbReference>